<dbReference type="PANTHER" id="PTHR10882:SF0">
    <property type="entry name" value="DIPHTHINE METHYL ESTER SYNTHASE"/>
    <property type="match status" value="1"/>
</dbReference>
<reference evidence="1" key="1">
    <citation type="submission" date="2021-01" db="EMBL/GenBank/DDBJ databases">
        <authorList>
            <consortium name="Genoscope - CEA"/>
            <person name="William W."/>
        </authorList>
    </citation>
    <scope>NUCLEOTIDE SEQUENCE</scope>
</reference>
<proteinExistence type="predicted"/>
<dbReference type="PANTHER" id="PTHR10882">
    <property type="entry name" value="DIPHTHINE SYNTHASE"/>
    <property type="match status" value="1"/>
</dbReference>
<comment type="caution">
    <text evidence="1">The sequence shown here is derived from an EMBL/GenBank/DDBJ whole genome shotgun (WGS) entry which is preliminary data.</text>
</comment>
<dbReference type="InterPro" id="IPR004551">
    <property type="entry name" value="Dphthn_synthase"/>
</dbReference>
<dbReference type="OrthoDB" id="2516at2759"/>
<dbReference type="Proteomes" id="UP000683925">
    <property type="component" value="Unassembled WGS sequence"/>
</dbReference>
<evidence type="ECO:0000313" key="1">
    <source>
        <dbReference type="EMBL" id="CAD8188844.1"/>
    </source>
</evidence>
<sequence length="76" mass="8681">MVSASLVQDLGIIQIHLLFLQQHNVIDITCITVKGLEAVKTCKEIYLESYISILGIDRLKLQEFYGREVIEADREC</sequence>
<dbReference type="AlphaFoldDB" id="A0A8S1WEZ2"/>
<evidence type="ECO:0000313" key="2">
    <source>
        <dbReference type="Proteomes" id="UP000683925"/>
    </source>
</evidence>
<protein>
    <submittedName>
        <fullName evidence="1">Uncharacterized protein</fullName>
    </submittedName>
</protein>
<dbReference type="GO" id="GO:0017183">
    <property type="term" value="P:protein histidyl modification to diphthamide"/>
    <property type="evidence" value="ECO:0007669"/>
    <property type="project" value="InterPro"/>
</dbReference>
<name>A0A8S1WEZ2_PAROT</name>
<dbReference type="EMBL" id="CAJJDP010000092">
    <property type="protein sequence ID" value="CAD8188844.1"/>
    <property type="molecule type" value="Genomic_DNA"/>
</dbReference>
<keyword evidence="2" id="KW-1185">Reference proteome</keyword>
<gene>
    <name evidence="1" type="ORF">POCTA_138.1.T0930181</name>
</gene>
<organism evidence="1 2">
    <name type="scientific">Paramecium octaurelia</name>
    <dbReference type="NCBI Taxonomy" id="43137"/>
    <lineage>
        <taxon>Eukaryota</taxon>
        <taxon>Sar</taxon>
        <taxon>Alveolata</taxon>
        <taxon>Ciliophora</taxon>
        <taxon>Intramacronucleata</taxon>
        <taxon>Oligohymenophorea</taxon>
        <taxon>Peniculida</taxon>
        <taxon>Parameciidae</taxon>
        <taxon>Paramecium</taxon>
    </lineage>
</organism>
<accession>A0A8S1WEZ2</accession>